<dbReference type="Proteomes" id="UP000324897">
    <property type="component" value="Unassembled WGS sequence"/>
</dbReference>
<comment type="caution">
    <text evidence="1">The sequence shown here is derived from an EMBL/GenBank/DDBJ whole genome shotgun (WGS) entry which is preliminary data.</text>
</comment>
<dbReference type="AlphaFoldDB" id="A0A5J9VEW8"/>
<evidence type="ECO:0000313" key="1">
    <source>
        <dbReference type="EMBL" id="TVU34536.1"/>
    </source>
</evidence>
<evidence type="ECO:0000313" key="2">
    <source>
        <dbReference type="Proteomes" id="UP000324897"/>
    </source>
</evidence>
<protein>
    <submittedName>
        <fullName evidence="1">Uncharacterized protein</fullName>
    </submittedName>
</protein>
<proteinExistence type="predicted"/>
<dbReference type="EMBL" id="RWGY01000009">
    <property type="protein sequence ID" value="TVU34536.1"/>
    <property type="molecule type" value="Genomic_DNA"/>
</dbReference>
<name>A0A5J9VEW8_9POAL</name>
<organism evidence="1 2">
    <name type="scientific">Eragrostis curvula</name>
    <name type="common">weeping love grass</name>
    <dbReference type="NCBI Taxonomy" id="38414"/>
    <lineage>
        <taxon>Eukaryota</taxon>
        <taxon>Viridiplantae</taxon>
        <taxon>Streptophyta</taxon>
        <taxon>Embryophyta</taxon>
        <taxon>Tracheophyta</taxon>
        <taxon>Spermatophyta</taxon>
        <taxon>Magnoliopsida</taxon>
        <taxon>Liliopsida</taxon>
        <taxon>Poales</taxon>
        <taxon>Poaceae</taxon>
        <taxon>PACMAD clade</taxon>
        <taxon>Chloridoideae</taxon>
        <taxon>Eragrostideae</taxon>
        <taxon>Eragrostidinae</taxon>
        <taxon>Eragrostis</taxon>
    </lineage>
</organism>
<gene>
    <name evidence="1" type="ORF">EJB05_16372</name>
</gene>
<keyword evidence="2" id="KW-1185">Reference proteome</keyword>
<accession>A0A5J9VEW8</accession>
<reference evidence="1 2" key="1">
    <citation type="journal article" date="2019" name="Sci. Rep.">
        <title>A high-quality genome of Eragrostis curvula grass provides insights into Poaceae evolution and supports new strategies to enhance forage quality.</title>
        <authorList>
            <person name="Carballo J."/>
            <person name="Santos B.A.C.M."/>
            <person name="Zappacosta D."/>
            <person name="Garbus I."/>
            <person name="Selva J.P."/>
            <person name="Gallo C.A."/>
            <person name="Diaz A."/>
            <person name="Albertini E."/>
            <person name="Caccamo M."/>
            <person name="Echenique V."/>
        </authorList>
    </citation>
    <scope>NUCLEOTIDE SEQUENCE [LARGE SCALE GENOMIC DNA]</scope>
    <source>
        <strain evidence="2">cv. Victoria</strain>
        <tissue evidence="1">Leaf</tissue>
    </source>
</reference>
<feature type="non-terminal residue" evidence="1">
    <location>
        <position position="1"/>
    </location>
</feature>
<dbReference type="Gramene" id="TVU34536">
    <property type="protein sequence ID" value="TVU34536"/>
    <property type="gene ID" value="EJB05_16372"/>
</dbReference>
<sequence length="130" mass="14752">MVVVYHDDMFLAIFDCLPGMMDTYCQLPWRAPIPWHRAENESVSRTVISAKCMSSWLTYAAHLCGINSSIIRPLKTRLVTFRAESSCPAKANNKEVLPDPGGPNSNVNLQLRVVRSNCSVLRLRCEFFIY</sequence>